<dbReference type="InterPro" id="IPR036259">
    <property type="entry name" value="MFS_trans_sf"/>
</dbReference>
<proteinExistence type="predicted"/>
<evidence type="ECO:0000256" key="3">
    <source>
        <dbReference type="ARBA" id="ARBA00022989"/>
    </source>
</evidence>
<feature type="transmembrane region" description="Helical" evidence="5">
    <location>
        <begin position="191"/>
        <end position="211"/>
    </location>
</feature>
<dbReference type="Gene3D" id="1.20.1250.20">
    <property type="entry name" value="MFS general substrate transporter like domains"/>
    <property type="match status" value="1"/>
</dbReference>
<sequence length="436" mass="46101">MSEHAKTYRIGPIHLAPEISLRHGWTFMVVAFFSIGLMVFVSIGQTYILNEHLGIPESSQGRISGNLVFLTEIVTLLLFLPAGVLMDRLGRRTVYGVGFLLLALTYVLYPLATSVEMLYGFRVIYALGVVAVAGALSTVLADYPAERSRGKLVALVGVLSGLGVVIVSQGLGALPKVFTNAGLDGVEAGRLTHFIIAGLSAAVAVLVFWGLKPGVPTRHDARPGVRTLFASGFAQARNPRILLAYASAFIARGDQSVNATFIILWGTLAGKAAGMEAAEAVLAGTVIFVITQLSALVWAPLLGPLLDRIDRVTAMALCMGLAALGNLAPLLLDDPLARIGILFFILLGIGQISVFLAGQSLVGQEAPAAQRGSVLGAFNVTGAIGILLITLVGGYLFDHVDPRAPFVVVGTINLLLLFASLYVRWRHPQVGGAEQR</sequence>
<dbReference type="Pfam" id="PF07690">
    <property type="entry name" value="MFS_1"/>
    <property type="match status" value="1"/>
</dbReference>
<evidence type="ECO:0000313" key="7">
    <source>
        <dbReference type="EMBL" id="NKN34421.1"/>
    </source>
</evidence>
<feature type="transmembrane region" description="Helical" evidence="5">
    <location>
        <begin position="25"/>
        <end position="47"/>
    </location>
</feature>
<feature type="transmembrane region" description="Helical" evidence="5">
    <location>
        <begin position="67"/>
        <end position="86"/>
    </location>
</feature>
<comment type="caution">
    <text evidence="7">The sequence shown here is derived from an EMBL/GenBank/DDBJ whole genome shotgun (WGS) entry which is preliminary data.</text>
</comment>
<keyword evidence="3 5" id="KW-1133">Transmembrane helix</keyword>
<dbReference type="SUPFAM" id="SSF103473">
    <property type="entry name" value="MFS general substrate transporter"/>
    <property type="match status" value="1"/>
</dbReference>
<feature type="transmembrane region" description="Helical" evidence="5">
    <location>
        <begin position="314"/>
        <end position="332"/>
    </location>
</feature>
<keyword evidence="4 5" id="KW-0472">Membrane</keyword>
<feature type="domain" description="Major facilitator superfamily (MFS) profile" evidence="6">
    <location>
        <begin position="24"/>
        <end position="428"/>
    </location>
</feature>
<keyword evidence="8" id="KW-1185">Reference proteome</keyword>
<evidence type="ECO:0000256" key="4">
    <source>
        <dbReference type="ARBA" id="ARBA00023136"/>
    </source>
</evidence>
<evidence type="ECO:0000259" key="6">
    <source>
        <dbReference type="PROSITE" id="PS50850"/>
    </source>
</evidence>
<dbReference type="Proteomes" id="UP000740754">
    <property type="component" value="Unassembled WGS sequence"/>
</dbReference>
<dbReference type="EMBL" id="JAAXKX010000027">
    <property type="protein sequence ID" value="NKN34421.1"/>
    <property type="molecule type" value="Genomic_DNA"/>
</dbReference>
<gene>
    <name evidence="7" type="ORF">HF203_14455</name>
</gene>
<feature type="transmembrane region" description="Helical" evidence="5">
    <location>
        <begin position="338"/>
        <end position="362"/>
    </location>
</feature>
<dbReference type="PANTHER" id="PTHR23524">
    <property type="entry name" value="TRANSPORTER, PUTATIVE (AFU_ORTHOLOGUE AFUA_8G04850)-RELATED"/>
    <property type="match status" value="1"/>
</dbReference>
<accession>A0ABX1IBZ2</accession>
<evidence type="ECO:0000313" key="8">
    <source>
        <dbReference type="Proteomes" id="UP000740754"/>
    </source>
</evidence>
<dbReference type="PANTHER" id="PTHR23524:SF1">
    <property type="entry name" value="MRH DOMAIN-CONTAINING PROTEIN-RELATED"/>
    <property type="match status" value="1"/>
</dbReference>
<dbReference type="InterPro" id="IPR011701">
    <property type="entry name" value="MFS"/>
</dbReference>
<dbReference type="InterPro" id="IPR005829">
    <property type="entry name" value="Sugar_transporter_CS"/>
</dbReference>
<dbReference type="PROSITE" id="PS50850">
    <property type="entry name" value="MFS"/>
    <property type="match status" value="1"/>
</dbReference>
<feature type="transmembrane region" description="Helical" evidence="5">
    <location>
        <begin position="152"/>
        <end position="171"/>
    </location>
</feature>
<feature type="transmembrane region" description="Helical" evidence="5">
    <location>
        <begin position="280"/>
        <end position="302"/>
    </location>
</feature>
<dbReference type="InterPro" id="IPR020846">
    <property type="entry name" value="MFS_dom"/>
</dbReference>
<feature type="transmembrane region" description="Helical" evidence="5">
    <location>
        <begin position="118"/>
        <end position="140"/>
    </location>
</feature>
<organism evidence="7 8">
    <name type="scientific">Marichromatium bheemlicum</name>
    <dbReference type="NCBI Taxonomy" id="365339"/>
    <lineage>
        <taxon>Bacteria</taxon>
        <taxon>Pseudomonadati</taxon>
        <taxon>Pseudomonadota</taxon>
        <taxon>Gammaproteobacteria</taxon>
        <taxon>Chromatiales</taxon>
        <taxon>Chromatiaceae</taxon>
        <taxon>Marichromatium</taxon>
    </lineage>
</organism>
<protein>
    <submittedName>
        <fullName evidence="7">MFS transporter</fullName>
    </submittedName>
</protein>
<comment type="subcellular location">
    <subcellularLocation>
        <location evidence="1">Membrane</location>
        <topology evidence="1">Multi-pass membrane protein</topology>
    </subcellularLocation>
</comment>
<dbReference type="RefSeq" id="WP_168670808.1">
    <property type="nucleotide sequence ID" value="NZ_JAAXKX010000027.1"/>
</dbReference>
<feature type="transmembrane region" description="Helical" evidence="5">
    <location>
        <begin position="374"/>
        <end position="397"/>
    </location>
</feature>
<reference evidence="7 8" key="1">
    <citation type="submission" date="2020-04" db="EMBL/GenBank/DDBJ databases">
        <title>Draft Whole-Genome sequence of Marichromatium bheemlicum DSM 18632, type strain.</title>
        <authorList>
            <person name="Kyndt J.A."/>
            <person name="Meyer T.E."/>
        </authorList>
    </citation>
    <scope>NUCLEOTIDE SEQUENCE [LARGE SCALE GENOMIC DNA]</scope>
    <source>
        <strain evidence="7 8">DSM 18632</strain>
    </source>
</reference>
<name>A0ABX1IBZ2_9GAMM</name>
<dbReference type="PROSITE" id="PS00216">
    <property type="entry name" value="SUGAR_TRANSPORT_1"/>
    <property type="match status" value="1"/>
</dbReference>
<feature type="transmembrane region" description="Helical" evidence="5">
    <location>
        <begin position="403"/>
        <end position="423"/>
    </location>
</feature>
<feature type="transmembrane region" description="Helical" evidence="5">
    <location>
        <begin position="93"/>
        <end position="112"/>
    </location>
</feature>
<evidence type="ECO:0000256" key="2">
    <source>
        <dbReference type="ARBA" id="ARBA00022692"/>
    </source>
</evidence>
<evidence type="ECO:0000256" key="1">
    <source>
        <dbReference type="ARBA" id="ARBA00004141"/>
    </source>
</evidence>
<evidence type="ECO:0000256" key="5">
    <source>
        <dbReference type="SAM" id="Phobius"/>
    </source>
</evidence>
<keyword evidence="2 5" id="KW-0812">Transmembrane</keyword>